<keyword evidence="3" id="KW-0560">Oxidoreductase</keyword>
<evidence type="ECO:0000313" key="8">
    <source>
        <dbReference type="EMBL" id="MBC8576986.1"/>
    </source>
</evidence>
<comment type="catalytic activity">
    <reaction evidence="6">
        <text>precorrin-2 + NAD(+) = sirohydrochlorin + NADH + 2 H(+)</text>
        <dbReference type="Rhea" id="RHEA:15613"/>
        <dbReference type="ChEBI" id="CHEBI:15378"/>
        <dbReference type="ChEBI" id="CHEBI:57540"/>
        <dbReference type="ChEBI" id="CHEBI:57945"/>
        <dbReference type="ChEBI" id="CHEBI:58351"/>
        <dbReference type="ChEBI" id="CHEBI:58827"/>
        <dbReference type="EC" id="1.3.1.76"/>
    </reaction>
</comment>
<keyword evidence="4" id="KW-0520">NAD</keyword>
<evidence type="ECO:0000256" key="5">
    <source>
        <dbReference type="ARBA" id="ARBA00023244"/>
    </source>
</evidence>
<comment type="caution">
    <text evidence="8">The sequence shown here is derived from an EMBL/GenBank/DDBJ whole genome shotgun (WGS) entry which is preliminary data.</text>
</comment>
<dbReference type="Pfam" id="PF13241">
    <property type="entry name" value="NAD_binding_7"/>
    <property type="match status" value="1"/>
</dbReference>
<dbReference type="PANTHER" id="PTHR35330:SF1">
    <property type="entry name" value="SIROHEME BIOSYNTHESIS PROTEIN MET8"/>
    <property type="match status" value="1"/>
</dbReference>
<sequence>MNQTGGKQTLLPAFFSRVTGVEGERMAYFPIFIELRDRPCLVAGGGKVALRKARALLSFGARVTVAARAFLPEFECLPAVLIRRGVLSSDLRGMALAVDATGDSAAGKMLSRECARRKIPLNVVDRPDLCSFFFPAVLRRGPLTAAVSTGGTSPTAAAWTRDRLDEVLPARFEEILEQMGRLRARARGEPGGPDRRAALLRRCFAAAVEKEGPLSEEELLRLWEEKE</sequence>
<evidence type="ECO:0000259" key="7">
    <source>
        <dbReference type="Pfam" id="PF14824"/>
    </source>
</evidence>
<evidence type="ECO:0000256" key="3">
    <source>
        <dbReference type="ARBA" id="ARBA00023002"/>
    </source>
</evidence>
<dbReference type="EMBL" id="JACRTB010000019">
    <property type="protein sequence ID" value="MBC8576986.1"/>
    <property type="molecule type" value="Genomic_DNA"/>
</dbReference>
<protein>
    <recommendedName>
        <fullName evidence="2">precorrin-2 dehydrogenase</fullName>
        <ecNumber evidence="2">1.3.1.76</ecNumber>
    </recommendedName>
</protein>
<dbReference type="RefSeq" id="WP_262400459.1">
    <property type="nucleotide sequence ID" value="NZ_JACRTB010000019.1"/>
</dbReference>
<reference evidence="8 9" key="1">
    <citation type="submission" date="2020-08" db="EMBL/GenBank/DDBJ databases">
        <title>Genome public.</title>
        <authorList>
            <person name="Liu C."/>
            <person name="Sun Q."/>
        </authorList>
    </citation>
    <scope>NUCLEOTIDE SEQUENCE [LARGE SCALE GENOMIC DNA]</scope>
    <source>
        <strain evidence="8 9">BX1</strain>
    </source>
</reference>
<name>A0ABR7NKQ1_9FIRM</name>
<dbReference type="InterPro" id="IPR006367">
    <property type="entry name" value="Sirohaem_synthase_N"/>
</dbReference>
<organism evidence="8 9">
    <name type="scientific">Yanshouia hominis</name>
    <dbReference type="NCBI Taxonomy" id="2763673"/>
    <lineage>
        <taxon>Bacteria</taxon>
        <taxon>Bacillati</taxon>
        <taxon>Bacillota</taxon>
        <taxon>Clostridia</taxon>
        <taxon>Eubacteriales</taxon>
        <taxon>Oscillospiraceae</taxon>
        <taxon>Yanshouia</taxon>
    </lineage>
</organism>
<dbReference type="Pfam" id="PF14824">
    <property type="entry name" value="Sirohm_synth_M"/>
    <property type="match status" value="1"/>
</dbReference>
<gene>
    <name evidence="8" type="ORF">H8717_11290</name>
</gene>
<dbReference type="Gene3D" id="3.40.50.720">
    <property type="entry name" value="NAD(P)-binding Rossmann-like Domain"/>
    <property type="match status" value="1"/>
</dbReference>
<dbReference type="SUPFAM" id="SSF75615">
    <property type="entry name" value="Siroheme synthase middle domains-like"/>
    <property type="match status" value="1"/>
</dbReference>
<dbReference type="InterPro" id="IPR036291">
    <property type="entry name" value="NAD(P)-bd_dom_sf"/>
</dbReference>
<evidence type="ECO:0000256" key="2">
    <source>
        <dbReference type="ARBA" id="ARBA00012400"/>
    </source>
</evidence>
<comment type="pathway">
    <text evidence="1">Porphyrin-containing compound metabolism; siroheme biosynthesis; sirohydrochlorin from precorrin-2: step 1/1.</text>
</comment>
<dbReference type="Gene3D" id="3.30.160.110">
    <property type="entry name" value="Siroheme synthase, domain 2"/>
    <property type="match status" value="1"/>
</dbReference>
<feature type="domain" description="Siroheme synthase central" evidence="7">
    <location>
        <begin position="140"/>
        <end position="165"/>
    </location>
</feature>
<evidence type="ECO:0000256" key="4">
    <source>
        <dbReference type="ARBA" id="ARBA00023027"/>
    </source>
</evidence>
<dbReference type="EC" id="1.3.1.76" evidence="2"/>
<evidence type="ECO:0000313" key="9">
    <source>
        <dbReference type="Proteomes" id="UP000658131"/>
    </source>
</evidence>
<dbReference type="Proteomes" id="UP000658131">
    <property type="component" value="Unassembled WGS sequence"/>
</dbReference>
<dbReference type="PANTHER" id="PTHR35330">
    <property type="entry name" value="SIROHEME BIOSYNTHESIS PROTEIN MET8"/>
    <property type="match status" value="1"/>
</dbReference>
<dbReference type="InterPro" id="IPR028281">
    <property type="entry name" value="Sirohaem_synthase_central"/>
</dbReference>
<evidence type="ECO:0000256" key="1">
    <source>
        <dbReference type="ARBA" id="ARBA00005010"/>
    </source>
</evidence>
<dbReference type="InterPro" id="IPR028161">
    <property type="entry name" value="Met8-like"/>
</dbReference>
<evidence type="ECO:0000256" key="6">
    <source>
        <dbReference type="ARBA" id="ARBA00047561"/>
    </source>
</evidence>
<dbReference type="SUPFAM" id="SSF51735">
    <property type="entry name" value="NAD(P)-binding Rossmann-fold domains"/>
    <property type="match status" value="1"/>
</dbReference>
<accession>A0ABR7NKQ1</accession>
<dbReference type="NCBIfam" id="TIGR01470">
    <property type="entry name" value="cysG_Nterm"/>
    <property type="match status" value="1"/>
</dbReference>
<keyword evidence="9" id="KW-1185">Reference proteome</keyword>
<keyword evidence="5" id="KW-0627">Porphyrin biosynthesis</keyword>
<proteinExistence type="predicted"/>